<proteinExistence type="predicted"/>
<organism evidence="1 2">
    <name type="scientific">Dryococelus australis</name>
    <dbReference type="NCBI Taxonomy" id="614101"/>
    <lineage>
        <taxon>Eukaryota</taxon>
        <taxon>Metazoa</taxon>
        <taxon>Ecdysozoa</taxon>
        <taxon>Arthropoda</taxon>
        <taxon>Hexapoda</taxon>
        <taxon>Insecta</taxon>
        <taxon>Pterygota</taxon>
        <taxon>Neoptera</taxon>
        <taxon>Polyneoptera</taxon>
        <taxon>Phasmatodea</taxon>
        <taxon>Verophasmatodea</taxon>
        <taxon>Anareolatae</taxon>
        <taxon>Phasmatidae</taxon>
        <taxon>Eurycanthinae</taxon>
        <taxon>Dryococelus</taxon>
    </lineage>
</organism>
<dbReference type="Proteomes" id="UP001159363">
    <property type="component" value="Chromosome X"/>
</dbReference>
<dbReference type="PROSITE" id="PS00290">
    <property type="entry name" value="IG_MHC"/>
    <property type="match status" value="1"/>
</dbReference>
<gene>
    <name evidence="1" type="ORF">PR048_011850</name>
</gene>
<dbReference type="Gene3D" id="3.30.420.10">
    <property type="entry name" value="Ribonuclease H-like superfamily/Ribonuclease H"/>
    <property type="match status" value="2"/>
</dbReference>
<evidence type="ECO:0000313" key="1">
    <source>
        <dbReference type="EMBL" id="KAJ8885652.1"/>
    </source>
</evidence>
<dbReference type="InterPro" id="IPR036397">
    <property type="entry name" value="RNaseH_sf"/>
</dbReference>
<accession>A0ABQ9HN24</accession>
<reference evidence="1 2" key="1">
    <citation type="submission" date="2023-02" db="EMBL/GenBank/DDBJ databases">
        <title>LHISI_Scaffold_Assembly.</title>
        <authorList>
            <person name="Stuart O.P."/>
            <person name="Cleave R."/>
            <person name="Magrath M.J.L."/>
            <person name="Mikheyev A.S."/>
        </authorList>
    </citation>
    <scope>NUCLEOTIDE SEQUENCE [LARGE SCALE GENOMIC DNA]</scope>
    <source>
        <strain evidence="1">Daus_M_001</strain>
        <tissue evidence="1">Leg muscle</tissue>
    </source>
</reference>
<dbReference type="PANTHER" id="PTHR23022:SF135">
    <property type="entry name" value="SI:DKEY-77F5.3"/>
    <property type="match status" value="1"/>
</dbReference>
<dbReference type="EMBL" id="JARBHB010000004">
    <property type="protein sequence ID" value="KAJ8885652.1"/>
    <property type="molecule type" value="Genomic_DNA"/>
</dbReference>
<dbReference type="InterPro" id="IPR052338">
    <property type="entry name" value="Transposase_5"/>
</dbReference>
<sequence length="554" mass="63288">MNWTGYSSDTNCIDNVWSFLKRENSNRVLPPMTIQPLKTAVIEECENFPQNMLNYLVFGMPRRIHACVMNIGPVYFKKYFVSLHMNRMFRAQVTRLHTFVNGGKCAGKRVIPEKTLQPAASYCTISTCKNPGDARPVIEPDTHLWEASRLTAQPPWPHDSRYSCVVEHVTELGEFDCEIRKRCGGITSQITSVDLCGRHTLQAGVEPVDKELAQGTELSGFDKGMIVGCHFSGLSSRTIAWKWKVDGHCANAARSGRPPTLTDRNGRALKREIVKNRAQPMASIRQKFHDATGVSTLEQWKSVLWSDESRFTLFRSDGRVLVWRLPGERFLSECIVPTRKFGGGGEMVWGCFTAFGVGPMLFVRCSMNKEAYCNILGNEMLPTLWRFYGMDPCYFQDGNARCHVSRPTMQWYADNNVRRLDWLAQSPDLNPIERLWDGLDRRVRACQTRPKSIAQLMEWFHEEWRRIPVDVLQTLVESVPDRVAAFIAARVNMERRRNEGAGKREIPEQTHRSTALYGTIPTYENLETRLGIEAGSPWWEESVLIAQPPWPHVL</sequence>
<comment type="caution">
    <text evidence="1">The sequence shown here is derived from an EMBL/GenBank/DDBJ whole genome shotgun (WGS) entry which is preliminary data.</text>
</comment>
<dbReference type="PANTHER" id="PTHR23022">
    <property type="entry name" value="TRANSPOSABLE ELEMENT-RELATED"/>
    <property type="match status" value="1"/>
</dbReference>
<evidence type="ECO:0000313" key="2">
    <source>
        <dbReference type="Proteomes" id="UP001159363"/>
    </source>
</evidence>
<protein>
    <recommendedName>
        <fullName evidence="3">Transposase</fullName>
    </recommendedName>
</protein>
<name>A0ABQ9HN24_9NEOP</name>
<dbReference type="InterPro" id="IPR003006">
    <property type="entry name" value="Ig/MHC_CS"/>
</dbReference>
<keyword evidence="2" id="KW-1185">Reference proteome</keyword>
<evidence type="ECO:0008006" key="3">
    <source>
        <dbReference type="Google" id="ProtNLM"/>
    </source>
</evidence>